<keyword evidence="2" id="KW-1185">Reference proteome</keyword>
<accession>A0A5N6KLS2</accession>
<gene>
    <name evidence="1" type="ORF">EYC80_004009</name>
</gene>
<comment type="caution">
    <text evidence="1">The sequence shown here is derived from an EMBL/GenBank/DDBJ whole genome shotgun (WGS) entry which is preliminary data.</text>
</comment>
<dbReference type="AlphaFoldDB" id="A0A5N6KLS2"/>
<name>A0A5N6KLS2_MONLA</name>
<dbReference type="Proteomes" id="UP000326757">
    <property type="component" value="Unassembled WGS sequence"/>
</dbReference>
<evidence type="ECO:0000313" key="2">
    <source>
        <dbReference type="Proteomes" id="UP000326757"/>
    </source>
</evidence>
<sequence>MHHNKPNNHDHHRPSHNVMRRACCASLTPAYETLECLQASKQAINESIRNVFPSDTQTNRHWSTSFPL</sequence>
<organism evidence="1 2">
    <name type="scientific">Monilinia laxa</name>
    <name type="common">Brown rot fungus</name>
    <name type="synonym">Sclerotinia laxa</name>
    <dbReference type="NCBI Taxonomy" id="61186"/>
    <lineage>
        <taxon>Eukaryota</taxon>
        <taxon>Fungi</taxon>
        <taxon>Dikarya</taxon>
        <taxon>Ascomycota</taxon>
        <taxon>Pezizomycotina</taxon>
        <taxon>Leotiomycetes</taxon>
        <taxon>Helotiales</taxon>
        <taxon>Sclerotiniaceae</taxon>
        <taxon>Monilinia</taxon>
    </lineage>
</organism>
<reference evidence="1 2" key="1">
    <citation type="submission" date="2019-06" db="EMBL/GenBank/DDBJ databases">
        <title>Genome Sequence of the Brown Rot Fungal Pathogen Monilinia laxa.</title>
        <authorList>
            <person name="De Miccolis Angelini R.M."/>
            <person name="Landi L."/>
            <person name="Abate D."/>
            <person name="Pollastro S."/>
            <person name="Romanazzi G."/>
            <person name="Faretra F."/>
        </authorList>
    </citation>
    <scope>NUCLEOTIDE SEQUENCE [LARGE SCALE GENOMIC DNA]</scope>
    <source>
        <strain evidence="1 2">Mlax316</strain>
    </source>
</reference>
<dbReference type="EMBL" id="VIGI01000001">
    <property type="protein sequence ID" value="KAB8304638.1"/>
    <property type="molecule type" value="Genomic_DNA"/>
</dbReference>
<evidence type="ECO:0000313" key="1">
    <source>
        <dbReference type="EMBL" id="KAB8304638.1"/>
    </source>
</evidence>
<proteinExistence type="predicted"/>
<protein>
    <submittedName>
        <fullName evidence="1">Uncharacterized protein</fullName>
    </submittedName>
</protein>